<gene>
    <name evidence="5 7 8" type="ORF">SRAE_1000158300</name>
</gene>
<evidence type="ECO:0000256" key="1">
    <source>
        <dbReference type="ARBA" id="ARBA00022801"/>
    </source>
</evidence>
<feature type="region of interest" description="Disordered" evidence="2">
    <location>
        <begin position="474"/>
        <end position="501"/>
    </location>
</feature>
<dbReference type="WBParaSite" id="SRAE_1000158300.1">
    <property type="protein sequence ID" value="SRAE_1000158300.1"/>
    <property type="gene ID" value="WBGene00258191"/>
</dbReference>
<organism evidence="5">
    <name type="scientific">Strongyloides ratti</name>
    <name type="common">Parasitic roundworm</name>
    <dbReference type="NCBI Taxonomy" id="34506"/>
    <lineage>
        <taxon>Eukaryota</taxon>
        <taxon>Metazoa</taxon>
        <taxon>Ecdysozoa</taxon>
        <taxon>Nematoda</taxon>
        <taxon>Chromadorea</taxon>
        <taxon>Rhabditida</taxon>
        <taxon>Tylenchina</taxon>
        <taxon>Panagrolaimomorpha</taxon>
        <taxon>Strongyloidoidea</taxon>
        <taxon>Strongyloididae</taxon>
        <taxon>Strongyloides</taxon>
    </lineage>
</organism>
<dbReference type="InterPro" id="IPR029058">
    <property type="entry name" value="AB_hydrolase_fold"/>
</dbReference>
<dbReference type="Proteomes" id="UP000035682">
    <property type="component" value="Unplaced"/>
</dbReference>
<dbReference type="PANTHER" id="PTHR48081:SF8">
    <property type="entry name" value="ALPHA_BETA HYDROLASE FOLD-3 DOMAIN-CONTAINING PROTEIN-RELATED"/>
    <property type="match status" value="1"/>
</dbReference>
<feature type="region of interest" description="Disordered" evidence="2">
    <location>
        <begin position="376"/>
        <end position="405"/>
    </location>
</feature>
<dbReference type="InterPro" id="IPR013094">
    <property type="entry name" value="AB_hydrolase_3"/>
</dbReference>
<feature type="compositionally biased region" description="Basic and acidic residues" evidence="2">
    <location>
        <begin position="661"/>
        <end position="680"/>
    </location>
</feature>
<evidence type="ECO:0000313" key="5">
    <source>
        <dbReference type="EMBL" id="CEF63321.1"/>
    </source>
</evidence>
<dbReference type="PANTHER" id="PTHR48081">
    <property type="entry name" value="AB HYDROLASE SUPERFAMILY PROTEIN C4A8.06C"/>
    <property type="match status" value="1"/>
</dbReference>
<feature type="region of interest" description="Disordered" evidence="2">
    <location>
        <begin position="532"/>
        <end position="554"/>
    </location>
</feature>
<proteinExistence type="predicted"/>
<feature type="domain" description="Alpha/beta hydrolase fold-3" evidence="4">
    <location>
        <begin position="1126"/>
        <end position="1279"/>
    </location>
</feature>
<evidence type="ECO:0000259" key="4">
    <source>
        <dbReference type="Pfam" id="PF07859"/>
    </source>
</evidence>
<dbReference type="STRING" id="34506.A0A090L0W8"/>
<keyword evidence="3" id="KW-1133">Transmembrane helix</keyword>
<dbReference type="SMR" id="A0A090L0W8"/>
<keyword evidence="1 5" id="KW-0378">Hydrolase</keyword>
<accession>A0A090L0W8</accession>
<feature type="domain" description="Alpha/beta hydrolase fold-3" evidence="4">
    <location>
        <begin position="1339"/>
        <end position="1401"/>
    </location>
</feature>
<dbReference type="SUPFAM" id="SSF58104">
    <property type="entry name" value="Methyl-accepting chemotaxis protein (MCP) signaling domain"/>
    <property type="match status" value="1"/>
</dbReference>
<dbReference type="OrthoDB" id="408631at2759"/>
<evidence type="ECO:0000313" key="7">
    <source>
        <dbReference type="WBParaSite" id="SRAE_1000158300.1"/>
    </source>
</evidence>
<evidence type="ECO:0000256" key="3">
    <source>
        <dbReference type="SAM" id="Phobius"/>
    </source>
</evidence>
<dbReference type="OMA" id="EFTPKQD"/>
<keyword evidence="3" id="KW-0472">Membrane</keyword>
<sequence>MDNQENIGVNHNFSIPTIQTFNSETESDEEIEYYNYSMVSVPSDRTIAHISSDLVSEILSNPALSTLDTISNNLHSSDINNVSSNDNNMEFSDKVKDLTKEVIDEAESGIDTVKSIVHEGEKKVKDLVDSNFNEEKTNEGNNTSEKEVTESGGVFDKVGNIWNSTKKELEKVSENIGHGAEVVVGTAKDFGNSVVEKTTLTTEYVTEKAGDTWDSAKHGVENITEKSKEIGHSTAQATVAAGKTITDKISSILDVSKNDNNEELVDDKKDDQTVDVETPVSKEDISKKTSDMLDFTKESVKSMVDKTKDVVNSVGEEMLHLGEKVPEKFNDGIEFIKEEGKLIADKSEEARKYVLDKADTAEKKVEESISSILAPTYLEKNENTDQNKEDKTHSDEEETSTIESAKDKISDAFNTSGKVIEDFANKSKEAFESAVEKTVSAAENVSEKASNAAEFVEEKVKEIPTKVENLVHSVEKKLSEETSNNENDIEKDTKSTEKEDNFTENVVEKVKEVEESIINKVTSMGQFVSEKTSDAIDHSKHSFENTTDKISDTIQSTKEKVNESIDDILKGEEQVIEEPVTVGGSVAEKAKDIASSVKNFVSENTSDVIDSVKHGIENIENKIVGSDDTKSEDKNIIENVTDKVDDIKKEVENVVKSNLMDSEKVDSNDEEKEKTKDNHSSDTSNIPDNIVKKLEEDAIKVKNAVIDNASHLTNLISEKADKVKDDFMDKTNDAINYITDNTKNIEDKLVNKEKDVSNSMVEATEEVKKNITQQTGETLDKISDVVDQKADIIVDKSTNISEKIKDDLHSVKDKVGEVKAAVSDAIDNTKKEIETKYDGASHKVDEILENTSKKINETSSSITNEIDNIVEDSKKDIDETKDKTKETIDSIKDKVSSTTKKVGDTFSDLTEKALEKSSEKVKEISEKASEEARAAFKNAKDITDNACETIEKKTTSMLTDGDETEKNIVTEELNVKKVESEKTNKGVENVSEQKPSNETQQSTERNSESPSTAMKWDILIKIRYYIFYFIYIIFLKPIPKDCANKYMIRIVGLLIKSYTIIANNIIGICVSQKFLIKFDRAYFHFLASISPFRLPKWIKVENIKIGGVDCRIYIPQGTYKKSNGAIIYIHGGCWSMIKPKHLDEHMVPLLEHLGCLIVSIDYRLSPEFPFPHGLNDSWIATSTFCENDYKNFDVDPNQIVIMGDSAGGNFAAVISQKSKRINKNYFKAQILIYPAVGCCDVTSPSFQECDKTYNDSMLIQPSMIGRMLLEYVGFKAERKSYETMKNNKLITSDFIKSDKWKNNISHSLLPKEFLDSPYYEKPIHDEANLEISKKFCELLNNPDFAPLLADDNDIVGLPPAIVITCGYDVLRDEGALYVNKLIRNGVPTLWNHYENAFHGIFTLSGGSTRKKLFDDLITSIKLYIKHDVNNNDI</sequence>
<keyword evidence="6" id="KW-1185">Reference proteome</keyword>
<reference evidence="7" key="2">
    <citation type="submission" date="2020-12" db="UniProtKB">
        <authorList>
            <consortium name="WormBaseParasite"/>
        </authorList>
    </citation>
    <scope>IDENTIFICATION</scope>
</reference>
<dbReference type="WormBase" id="SRAE_1000158300">
    <property type="protein sequence ID" value="SRP10948"/>
    <property type="gene ID" value="WBGene00258191"/>
</dbReference>
<dbReference type="InterPro" id="IPR050300">
    <property type="entry name" value="GDXG_lipolytic_enzyme"/>
</dbReference>
<evidence type="ECO:0000256" key="2">
    <source>
        <dbReference type="SAM" id="MobiDB-lite"/>
    </source>
</evidence>
<dbReference type="CTD" id="36375686"/>
<dbReference type="Gene3D" id="1.20.120.20">
    <property type="entry name" value="Apolipoprotein"/>
    <property type="match status" value="1"/>
</dbReference>
<dbReference type="EMBL" id="LN609528">
    <property type="protein sequence ID" value="CEF63321.1"/>
    <property type="molecule type" value="Genomic_DNA"/>
</dbReference>
<dbReference type="Pfam" id="PF07859">
    <property type="entry name" value="Abhydrolase_3"/>
    <property type="match status" value="2"/>
</dbReference>
<keyword evidence="3" id="KW-0812">Transmembrane</keyword>
<evidence type="ECO:0000313" key="8">
    <source>
        <dbReference type="WormBase" id="SRAE_1000158300"/>
    </source>
</evidence>
<dbReference type="GeneID" id="36375686"/>
<evidence type="ECO:0000313" key="6">
    <source>
        <dbReference type="Proteomes" id="UP000035682"/>
    </source>
</evidence>
<reference evidence="5 6" key="1">
    <citation type="submission" date="2014-09" db="EMBL/GenBank/DDBJ databases">
        <authorList>
            <person name="Martin A.A."/>
        </authorList>
    </citation>
    <scope>NUCLEOTIDE SEQUENCE</scope>
    <source>
        <strain evidence="6">ED321</strain>
        <strain evidence="5">ED321 Heterogonic</strain>
    </source>
</reference>
<dbReference type="SUPFAM" id="SSF58113">
    <property type="entry name" value="Apolipoprotein A-I"/>
    <property type="match status" value="1"/>
</dbReference>
<dbReference type="RefSeq" id="XP_024502523.1">
    <property type="nucleotide sequence ID" value="XM_024648557.1"/>
</dbReference>
<feature type="region of interest" description="Disordered" evidence="2">
    <location>
        <begin position="979"/>
        <end position="1008"/>
    </location>
</feature>
<name>A0A090L0W8_STRRB</name>
<feature type="transmembrane region" description="Helical" evidence="3">
    <location>
        <begin position="1016"/>
        <end position="1034"/>
    </location>
</feature>
<feature type="transmembrane region" description="Helical" evidence="3">
    <location>
        <begin position="1046"/>
        <end position="1066"/>
    </location>
</feature>
<dbReference type="Gene3D" id="3.40.50.1820">
    <property type="entry name" value="alpha/beta hydrolase"/>
    <property type="match status" value="1"/>
</dbReference>
<dbReference type="SUPFAM" id="SSF53474">
    <property type="entry name" value="alpha/beta-Hydrolases"/>
    <property type="match status" value="1"/>
</dbReference>
<feature type="region of interest" description="Disordered" evidence="2">
    <location>
        <begin position="658"/>
        <end position="688"/>
    </location>
</feature>
<dbReference type="eggNOG" id="KOG4744">
    <property type="taxonomic scope" value="Eukaryota"/>
</dbReference>
<feature type="compositionally biased region" description="Basic and acidic residues" evidence="2">
    <location>
        <begin position="379"/>
        <end position="394"/>
    </location>
</feature>
<protein>
    <submittedName>
        <fullName evidence="5 7">Alpha/beta hydrolase fold-3 domain-containing protein</fullName>
    </submittedName>
</protein>
<dbReference type="GO" id="GO:0016787">
    <property type="term" value="F:hydrolase activity"/>
    <property type="evidence" value="ECO:0007669"/>
    <property type="project" value="UniProtKB-KW"/>
</dbReference>
<feature type="compositionally biased region" description="Polar residues" evidence="2">
    <location>
        <begin position="990"/>
        <end position="1008"/>
    </location>
</feature>
<feature type="compositionally biased region" description="Basic and acidic residues" evidence="2">
    <location>
        <begin position="488"/>
        <end position="501"/>
    </location>
</feature>